<dbReference type="Gene3D" id="3.30.360.10">
    <property type="entry name" value="Dihydrodipicolinate Reductase, domain 2"/>
    <property type="match status" value="1"/>
</dbReference>
<reference evidence="5 6" key="3">
    <citation type="submission" date="2020-02" db="EMBL/GenBank/DDBJ databases">
        <title>Flavobacterium profundi sp. nov., isolated from a deep-sea seamount.</title>
        <authorList>
            <person name="Zhang D.-C."/>
        </authorList>
    </citation>
    <scope>NUCLEOTIDE SEQUENCE [LARGE SCALE GENOMIC DNA]</scope>
    <source>
        <strain evidence="5 6">EC11</strain>
    </source>
</reference>
<keyword evidence="6" id="KW-1185">Reference proteome</keyword>
<protein>
    <submittedName>
        <fullName evidence="5">Gfo/Idh/MocA family oxidoreductase</fullName>
    </submittedName>
</protein>
<comment type="caution">
    <text evidence="5">The sequence shown here is derived from an EMBL/GenBank/DDBJ whole genome shotgun (WGS) entry which is preliminary data.</text>
</comment>
<dbReference type="SUPFAM" id="SSF51735">
    <property type="entry name" value="NAD(P)-binding Rossmann-fold domains"/>
    <property type="match status" value="1"/>
</dbReference>
<evidence type="ECO:0000259" key="3">
    <source>
        <dbReference type="Pfam" id="PF01408"/>
    </source>
</evidence>
<dbReference type="InterPro" id="IPR000683">
    <property type="entry name" value="Gfo/Idh/MocA-like_OxRdtase_N"/>
</dbReference>
<dbReference type="Pfam" id="PF02894">
    <property type="entry name" value="GFO_IDH_MocA_C"/>
    <property type="match status" value="1"/>
</dbReference>
<dbReference type="InterPro" id="IPR004104">
    <property type="entry name" value="Gfo/Idh/MocA-like_OxRdtase_C"/>
</dbReference>
<dbReference type="Proteomes" id="UP000817854">
    <property type="component" value="Unassembled WGS sequence"/>
</dbReference>
<keyword evidence="2" id="KW-0560">Oxidoreductase</keyword>
<gene>
    <name evidence="5" type="ORF">FIA58_009060</name>
</gene>
<proteinExistence type="inferred from homology"/>
<evidence type="ECO:0000259" key="4">
    <source>
        <dbReference type="Pfam" id="PF02894"/>
    </source>
</evidence>
<evidence type="ECO:0000313" key="6">
    <source>
        <dbReference type="Proteomes" id="UP000817854"/>
    </source>
</evidence>
<dbReference type="EMBL" id="VEVQ02000005">
    <property type="protein sequence ID" value="NHN25822.1"/>
    <property type="molecule type" value="Genomic_DNA"/>
</dbReference>
<comment type="similarity">
    <text evidence="1">Belongs to the Gfo/Idh/MocA family.</text>
</comment>
<organism evidence="5 6">
    <name type="scientific">Flavobacterium jejuense</name>
    <dbReference type="NCBI Taxonomy" id="1544455"/>
    <lineage>
        <taxon>Bacteria</taxon>
        <taxon>Pseudomonadati</taxon>
        <taxon>Bacteroidota</taxon>
        <taxon>Flavobacteriia</taxon>
        <taxon>Flavobacteriales</taxon>
        <taxon>Flavobacteriaceae</taxon>
        <taxon>Flavobacterium</taxon>
    </lineage>
</organism>
<feature type="domain" description="Gfo/Idh/MocA-like oxidoreductase C-terminal" evidence="4">
    <location>
        <begin position="137"/>
        <end position="349"/>
    </location>
</feature>
<dbReference type="InterPro" id="IPR051317">
    <property type="entry name" value="Gfo/Idh/MocA_oxidoreduct"/>
</dbReference>
<evidence type="ECO:0000256" key="1">
    <source>
        <dbReference type="ARBA" id="ARBA00010928"/>
    </source>
</evidence>
<reference evidence="6" key="1">
    <citation type="submission" date="2019-05" db="EMBL/GenBank/DDBJ databases">
        <title>Flavobacterium profundi sp. nov., isolated from a deep-sea seamount.</title>
        <authorList>
            <person name="Zhang D.-C."/>
        </authorList>
    </citation>
    <scope>NUCLEOTIDE SEQUENCE [LARGE SCALE GENOMIC DNA]</scope>
    <source>
        <strain evidence="6">EC11</strain>
    </source>
</reference>
<dbReference type="RefSeq" id="WP_140962164.1">
    <property type="nucleotide sequence ID" value="NZ_VEVQ02000005.1"/>
</dbReference>
<accession>A0ABX0IPR2</accession>
<dbReference type="InterPro" id="IPR036291">
    <property type="entry name" value="NAD(P)-bd_dom_sf"/>
</dbReference>
<dbReference type="PANTHER" id="PTHR43708">
    <property type="entry name" value="CONSERVED EXPRESSED OXIDOREDUCTASE (EUROFUNG)"/>
    <property type="match status" value="1"/>
</dbReference>
<evidence type="ECO:0000313" key="5">
    <source>
        <dbReference type="EMBL" id="NHN25822.1"/>
    </source>
</evidence>
<reference evidence="5 6" key="2">
    <citation type="submission" date="2019-05" db="EMBL/GenBank/DDBJ databases">
        <authorList>
            <person name="Lianzixin W."/>
        </authorList>
    </citation>
    <scope>NUCLEOTIDE SEQUENCE [LARGE SCALE GENOMIC DNA]</scope>
    <source>
        <strain evidence="5 6">EC11</strain>
    </source>
</reference>
<dbReference type="Gene3D" id="3.40.50.720">
    <property type="entry name" value="NAD(P)-binding Rossmann-like Domain"/>
    <property type="match status" value="1"/>
</dbReference>
<evidence type="ECO:0000256" key="2">
    <source>
        <dbReference type="ARBA" id="ARBA00023002"/>
    </source>
</evidence>
<dbReference type="Pfam" id="PF01408">
    <property type="entry name" value="GFO_IDH_MocA"/>
    <property type="match status" value="1"/>
</dbReference>
<feature type="domain" description="Gfo/Idh/MocA-like oxidoreductase N-terminal" evidence="3">
    <location>
        <begin position="9"/>
        <end position="123"/>
    </location>
</feature>
<name>A0ABX0IPR2_9FLAO</name>
<sequence>MSFSPIQTALCSFGMSGYLFHAPFLEVNSKYNLYGALERTKNEAVEKYPQIKTFRTLESLLADDTIELVIVNTPNITHYDLTKQILNAGKNVVVEKPFTVTVSEAEELIQLAKAKNVVLSVYHNRRYDSDFRTVEKILNEGVLGDIVDVTIHYDRYVPDLSYKVHKETPTVGVGSLYDLGSHLIDQALQFFGRPNAVFADLDYKRPNSKVVDYFDLKLYYEPHKVTLKSSYFVREPLPAYVIHGTKGSFIKTKADVQETDLQAGKKPESENWGIEPNNEMGLLHTEKEGKIIKEHIPSLKGDYMNYYDALYEAIRNNATVPVSGKEGMQVIQIIEAALLSDKERKVIDL</sequence>
<dbReference type="PANTHER" id="PTHR43708:SF5">
    <property type="entry name" value="CONSERVED EXPRESSED OXIDOREDUCTASE (EUROFUNG)-RELATED"/>
    <property type="match status" value="1"/>
</dbReference>